<dbReference type="AlphaFoldDB" id="A0A1C0AN51"/>
<organism evidence="1 2">
    <name type="scientific">Tessaracoccus lapidicaptus</name>
    <dbReference type="NCBI Taxonomy" id="1427523"/>
    <lineage>
        <taxon>Bacteria</taxon>
        <taxon>Bacillati</taxon>
        <taxon>Actinomycetota</taxon>
        <taxon>Actinomycetes</taxon>
        <taxon>Propionibacteriales</taxon>
        <taxon>Propionibacteriaceae</taxon>
        <taxon>Tessaracoccus</taxon>
    </lineage>
</organism>
<proteinExistence type="predicted"/>
<dbReference type="EMBL" id="MBQD01000020">
    <property type="protein sequence ID" value="OCL34668.1"/>
    <property type="molecule type" value="Genomic_DNA"/>
</dbReference>
<keyword evidence="2" id="KW-1185">Reference proteome</keyword>
<evidence type="ECO:0000313" key="2">
    <source>
        <dbReference type="Proteomes" id="UP000093501"/>
    </source>
</evidence>
<reference evidence="2" key="1">
    <citation type="submission" date="2016-07" db="EMBL/GenBank/DDBJ databases">
        <authorList>
            <person name="Florea S."/>
            <person name="Webb J.S."/>
            <person name="Jaromczyk J."/>
            <person name="Schardl C.L."/>
        </authorList>
    </citation>
    <scope>NUCLEOTIDE SEQUENCE [LARGE SCALE GENOMIC DNA]</scope>
    <source>
        <strain evidence="2">IPBSL-7</strain>
    </source>
</reference>
<sequence>MTRRLPSWAQPRRERRTPRLTWPADVAMALGQSLRRSRPGGAPPRPAVERPQLNLRATLSGRHLLLRLLGLRLDVELVSADSLAGLQQPIIFAANEQGALDYQVLQWALPARLRPTMIAPSRALARGRNIVVFADEPVGRRLVGEFSTVAADLANQHGVPIVPVGVVGTFKLKDILKLALRTRPKVSIRFGAPIYSRGRSLTQATAELQASVEELVQEGDLSWWTVQRRRPGGVTGSGAPAAPRWRRLWDQAAPTETTDQRIWR</sequence>
<evidence type="ECO:0000313" key="1">
    <source>
        <dbReference type="EMBL" id="OCL34668.1"/>
    </source>
</evidence>
<comment type="caution">
    <text evidence="1">The sequence shown here is derived from an EMBL/GenBank/DDBJ whole genome shotgun (WGS) entry which is preliminary data.</text>
</comment>
<dbReference type="RefSeq" id="WP_068751350.1">
    <property type="nucleotide sequence ID" value="NZ_LR214441.1"/>
</dbReference>
<accession>A0A1C0AN51</accession>
<dbReference type="Proteomes" id="UP000093501">
    <property type="component" value="Unassembled WGS sequence"/>
</dbReference>
<protein>
    <submittedName>
        <fullName evidence="1">Uncharacterized protein</fullName>
    </submittedName>
</protein>
<name>A0A1C0AN51_9ACTN</name>
<gene>
    <name evidence="1" type="ORF">BCR15_02980</name>
</gene>